<dbReference type="InterPro" id="IPR035897">
    <property type="entry name" value="Toll_tir_struct_dom_sf"/>
</dbReference>
<protein>
    <submittedName>
        <fullName evidence="1">TIR domain-containing protein</fullName>
    </submittedName>
</protein>
<dbReference type="OrthoDB" id="9810385at2"/>
<gene>
    <name evidence="1" type="ORF">EFA69_12810</name>
</gene>
<dbReference type="Gene3D" id="3.40.50.10140">
    <property type="entry name" value="Toll/interleukin-1 receptor homology (TIR) domain"/>
    <property type="match status" value="1"/>
</dbReference>
<sequence>MPLYTTQYLKAVSERSTFSQSERIINESKSYTTFDIFLSHSFLDRQVVKGLFFELTSLGFKVYVDWIIDPHLDRGNVTKASAEHIRNRMKSSKSLLLAISTNASTSKWMPWELGFVDGNTTKCAVLPVSESSNSPESYTGFEYLKLYPFAKKRLSDRDEPKLWVIENATKYVVLDDFISSGMKPFTRNVNIF</sequence>
<dbReference type="Proteomes" id="UP000271010">
    <property type="component" value="Unassembled WGS sequence"/>
</dbReference>
<dbReference type="EMBL" id="RJJE01000011">
    <property type="protein sequence ID" value="RNI28920.1"/>
    <property type="molecule type" value="Genomic_DNA"/>
</dbReference>
<proteinExistence type="predicted"/>
<comment type="caution">
    <text evidence="1">The sequence shown here is derived from an EMBL/GenBank/DDBJ whole genome shotgun (WGS) entry which is preliminary data.</text>
</comment>
<evidence type="ECO:0000313" key="1">
    <source>
        <dbReference type="EMBL" id="RNI28920.1"/>
    </source>
</evidence>
<dbReference type="RefSeq" id="WP_123133526.1">
    <property type="nucleotide sequence ID" value="NZ_RJJE01000011.1"/>
</dbReference>
<dbReference type="SUPFAM" id="SSF52200">
    <property type="entry name" value="Toll/Interleukin receptor TIR domain"/>
    <property type="match status" value="1"/>
</dbReference>
<dbReference type="AlphaFoldDB" id="A0A3M9MTS5"/>
<keyword evidence="2" id="KW-1185">Reference proteome</keyword>
<organism evidence="1 2">
    <name type="scientific">Rufibacter immobilis</name>
    <dbReference type="NCBI Taxonomy" id="1348778"/>
    <lineage>
        <taxon>Bacteria</taxon>
        <taxon>Pseudomonadati</taxon>
        <taxon>Bacteroidota</taxon>
        <taxon>Cytophagia</taxon>
        <taxon>Cytophagales</taxon>
        <taxon>Hymenobacteraceae</taxon>
        <taxon>Rufibacter</taxon>
    </lineage>
</organism>
<evidence type="ECO:0000313" key="2">
    <source>
        <dbReference type="Proteomes" id="UP000271010"/>
    </source>
</evidence>
<reference evidence="1 2" key="1">
    <citation type="submission" date="2018-11" db="EMBL/GenBank/DDBJ databases">
        <title>Rufibacter latericius sp. nov., isolated from water in Baiyang Lake.</title>
        <authorList>
            <person name="Yang Y."/>
        </authorList>
    </citation>
    <scope>NUCLEOTIDE SEQUENCE [LARGE SCALE GENOMIC DNA]</scope>
    <source>
        <strain evidence="1 2">MCC P1</strain>
    </source>
</reference>
<accession>A0A3M9MTS5</accession>
<name>A0A3M9MTS5_9BACT</name>